<dbReference type="InterPro" id="IPR012020">
    <property type="entry name" value="ABHD4"/>
</dbReference>
<dbReference type="InterPro" id="IPR000073">
    <property type="entry name" value="AB_hydrolase_1"/>
</dbReference>
<accession>A0A8S1C173</accession>
<evidence type="ECO:0000313" key="6">
    <source>
        <dbReference type="EMBL" id="CAB3362812.1"/>
    </source>
</evidence>
<organism evidence="6 7">
    <name type="scientific">Cloeon dipterum</name>
    <dbReference type="NCBI Taxonomy" id="197152"/>
    <lineage>
        <taxon>Eukaryota</taxon>
        <taxon>Metazoa</taxon>
        <taxon>Ecdysozoa</taxon>
        <taxon>Arthropoda</taxon>
        <taxon>Hexapoda</taxon>
        <taxon>Insecta</taxon>
        <taxon>Pterygota</taxon>
        <taxon>Palaeoptera</taxon>
        <taxon>Ephemeroptera</taxon>
        <taxon>Pisciforma</taxon>
        <taxon>Baetidae</taxon>
        <taxon>Cloeon</taxon>
    </lineage>
</organism>
<evidence type="ECO:0000256" key="3">
    <source>
        <dbReference type="ARBA" id="ARBA00022801"/>
    </source>
</evidence>
<dbReference type="EMBL" id="CADEPI010000010">
    <property type="protein sequence ID" value="CAB3362812.1"/>
    <property type="molecule type" value="Genomic_DNA"/>
</dbReference>
<dbReference type="PANTHER" id="PTHR10794:SF63">
    <property type="entry name" value="ALPHA_BETA HYDROLASE 1, ISOFORM A"/>
    <property type="match status" value="1"/>
</dbReference>
<keyword evidence="2" id="KW-0719">Serine esterase</keyword>
<dbReference type="GO" id="GO:0051792">
    <property type="term" value="P:medium-chain fatty acid biosynthetic process"/>
    <property type="evidence" value="ECO:0007669"/>
    <property type="project" value="TreeGrafter"/>
</dbReference>
<evidence type="ECO:0000256" key="1">
    <source>
        <dbReference type="ARBA" id="ARBA00010884"/>
    </source>
</evidence>
<name>A0A8S1C173_9INSE</name>
<dbReference type="GO" id="GO:0047372">
    <property type="term" value="F:monoacylglycerol lipase activity"/>
    <property type="evidence" value="ECO:0007669"/>
    <property type="project" value="TreeGrafter"/>
</dbReference>
<dbReference type="AlphaFoldDB" id="A0A8S1C173"/>
<dbReference type="InterPro" id="IPR050960">
    <property type="entry name" value="AB_hydrolase_4_sf"/>
</dbReference>
<evidence type="ECO:0000313" key="7">
    <source>
        <dbReference type="Proteomes" id="UP000494165"/>
    </source>
</evidence>
<dbReference type="OrthoDB" id="247542at2759"/>
<sequence>MDWLTSTLPRSLEGFPEIPRWSMGLLLGTGFVTYYLYEAVKLPTLACSQNSKFREFLENHVPVIREKFWPTVWCFESRLQTVFASVLRQHTLPDIEYRRQIFRLKDGGELALDWLGPDGSSLKDPLVLVLPGLTGNSQAEYIKSLMRAAQAQGFRCVVLNNRGLGGVDLKTPRTYCASNSEDLGEVVDHLRETDCAKNTPLIVVGISMGGLMLGNYLAAHGEEAKDKIDAGMIISVPWDVFKATESIEQFGLNRLLNYHLATSLVKTLDRVKHHMPWDVEEALKSTTVRQFDSRFTCKQFGYNDVDEYYSAATLHTKLDRIKVPTLCLSAADDPFQPLDAIPVDAAHKSEHVAILITARGGHIGFMDALRPGEDYMCRVFVQYVEAVMKKGRPEV</sequence>
<dbReference type="SUPFAM" id="SSF53474">
    <property type="entry name" value="alpha/beta-Hydrolases"/>
    <property type="match status" value="1"/>
</dbReference>
<dbReference type="PANTHER" id="PTHR10794">
    <property type="entry name" value="ABHYDROLASE DOMAIN-CONTAINING PROTEIN"/>
    <property type="match status" value="1"/>
</dbReference>
<dbReference type="Pfam" id="PF00561">
    <property type="entry name" value="Abhydrolase_1"/>
    <property type="match status" value="1"/>
</dbReference>
<dbReference type="Gene3D" id="3.40.50.1820">
    <property type="entry name" value="alpha/beta hydrolase"/>
    <property type="match status" value="1"/>
</dbReference>
<comment type="caution">
    <text evidence="6">The sequence shown here is derived from an EMBL/GenBank/DDBJ whole genome shotgun (WGS) entry which is preliminary data.</text>
</comment>
<feature type="domain" description="AB hydrolase-1" evidence="5">
    <location>
        <begin position="125"/>
        <end position="368"/>
    </location>
</feature>
<dbReference type="InterPro" id="IPR029058">
    <property type="entry name" value="AB_hydrolase_fold"/>
</dbReference>
<comment type="similarity">
    <text evidence="1">Belongs to the AB hydrolase superfamily. AB hydrolase 4 family.</text>
</comment>
<feature type="active site" description="Charge relay system" evidence="4">
    <location>
        <position position="207"/>
    </location>
</feature>
<dbReference type="InterPro" id="IPR000952">
    <property type="entry name" value="AB_hydrolase_4_CS"/>
</dbReference>
<dbReference type="GO" id="GO:0008126">
    <property type="term" value="F:acetylesterase activity"/>
    <property type="evidence" value="ECO:0007669"/>
    <property type="project" value="TreeGrafter"/>
</dbReference>
<dbReference type="PROSITE" id="PS01133">
    <property type="entry name" value="UPF0017"/>
    <property type="match status" value="1"/>
</dbReference>
<dbReference type="Proteomes" id="UP000494165">
    <property type="component" value="Unassembled WGS sequence"/>
</dbReference>
<dbReference type="GO" id="GO:0051793">
    <property type="term" value="P:medium-chain fatty acid catabolic process"/>
    <property type="evidence" value="ECO:0007669"/>
    <property type="project" value="TreeGrafter"/>
</dbReference>
<proteinExistence type="inferred from homology"/>
<evidence type="ECO:0000259" key="5">
    <source>
        <dbReference type="Pfam" id="PF00561"/>
    </source>
</evidence>
<keyword evidence="7" id="KW-1185">Reference proteome</keyword>
<evidence type="ECO:0000256" key="4">
    <source>
        <dbReference type="PIRSR" id="PIRSR005211-1"/>
    </source>
</evidence>
<keyword evidence="3" id="KW-0378">Hydrolase</keyword>
<dbReference type="PIRSF" id="PIRSF005211">
    <property type="entry name" value="Ab_hydro_YheT"/>
    <property type="match status" value="1"/>
</dbReference>
<gene>
    <name evidence="6" type="ORF">CLODIP_2_CD15417</name>
</gene>
<evidence type="ECO:0000256" key="2">
    <source>
        <dbReference type="ARBA" id="ARBA00022487"/>
    </source>
</evidence>
<feature type="active site" description="Charge relay system" evidence="4">
    <location>
        <position position="362"/>
    </location>
</feature>
<reference evidence="6 7" key="1">
    <citation type="submission" date="2020-04" db="EMBL/GenBank/DDBJ databases">
        <authorList>
            <person name="Alioto T."/>
            <person name="Alioto T."/>
            <person name="Gomez Garrido J."/>
        </authorList>
    </citation>
    <scope>NUCLEOTIDE SEQUENCE [LARGE SCALE GENOMIC DNA]</scope>
</reference>
<feature type="active site" description="Charge relay system" evidence="4">
    <location>
        <position position="333"/>
    </location>
</feature>
<protein>
    <recommendedName>
        <fullName evidence="5">AB hydrolase-1 domain-containing protein</fullName>
    </recommendedName>
</protein>